<comment type="caution">
    <text evidence="2">The sequence shown here is derived from an EMBL/GenBank/DDBJ whole genome shotgun (WGS) entry which is preliminary data.</text>
</comment>
<keyword evidence="3" id="KW-1185">Reference proteome</keyword>
<proteinExistence type="predicted"/>
<feature type="chain" id="PRO_5031561381" evidence="1">
    <location>
        <begin position="23"/>
        <end position="456"/>
    </location>
</feature>
<accession>A0A7W2F863</accession>
<gene>
    <name evidence="2" type="ORF">H3H39_07540</name>
</gene>
<protein>
    <submittedName>
        <fullName evidence="2">Uncharacterized protein</fullName>
    </submittedName>
</protein>
<feature type="signal peptide" evidence="1">
    <location>
        <begin position="1"/>
        <end position="22"/>
    </location>
</feature>
<keyword evidence="1" id="KW-0732">Signal</keyword>
<dbReference type="AlphaFoldDB" id="A0A7W2F863"/>
<evidence type="ECO:0000256" key="1">
    <source>
        <dbReference type="SAM" id="SignalP"/>
    </source>
</evidence>
<dbReference type="Proteomes" id="UP000573499">
    <property type="component" value="Unassembled WGS sequence"/>
</dbReference>
<dbReference type="PROSITE" id="PS51257">
    <property type="entry name" value="PROKAR_LIPOPROTEIN"/>
    <property type="match status" value="1"/>
</dbReference>
<evidence type="ECO:0000313" key="3">
    <source>
        <dbReference type="Proteomes" id="UP000573499"/>
    </source>
</evidence>
<dbReference type="EMBL" id="JACEZU010000003">
    <property type="protein sequence ID" value="MBA5686908.1"/>
    <property type="molecule type" value="Genomic_DNA"/>
</dbReference>
<dbReference type="RefSeq" id="WP_182152751.1">
    <property type="nucleotide sequence ID" value="NZ_JACEZU010000003.1"/>
</dbReference>
<reference evidence="2 3" key="1">
    <citation type="submission" date="2020-07" db="EMBL/GenBank/DDBJ databases">
        <title>Novel species isolated from subtropical streams in China.</title>
        <authorList>
            <person name="Lu H."/>
        </authorList>
    </citation>
    <scope>NUCLEOTIDE SEQUENCE [LARGE SCALE GENOMIC DNA]</scope>
    <source>
        <strain evidence="2 3">LX47W</strain>
    </source>
</reference>
<evidence type="ECO:0000313" key="2">
    <source>
        <dbReference type="EMBL" id="MBA5686908.1"/>
    </source>
</evidence>
<name>A0A7W2F863_9BURK</name>
<organism evidence="2 3">
    <name type="scientific">Rugamonas apoptosis</name>
    <dbReference type="NCBI Taxonomy" id="2758570"/>
    <lineage>
        <taxon>Bacteria</taxon>
        <taxon>Pseudomonadati</taxon>
        <taxon>Pseudomonadota</taxon>
        <taxon>Betaproteobacteria</taxon>
        <taxon>Burkholderiales</taxon>
        <taxon>Oxalobacteraceae</taxon>
        <taxon>Telluria group</taxon>
        <taxon>Rugamonas</taxon>
    </lineage>
</organism>
<sequence length="456" mass="47311">MHHRSKLTFAALLAGLTLSLGGCGGGGGGGGTNVAAGTVVDTGGDKAVVTITVSAQQEVRAASSDPGQPSGVPLARMRDAVVVGDHILVRSDSAATIQVDRDLIHPGTRVSALDAQGKFLSTHDYGNTLASNYLGEWAMLPMAGGVVMVQTGAGSKLFRLDAQGAMVGAAAGIDLYAVQPIDSPLPTVVASAAAVDGDGFWYATTLVERPIPNSEKNAIYSMMLVKLDANGKELTPPFKLTMSTKFLQPRMVASGGSVLVTWLDSGAPMQAYWRYGGPRPLVHSVTGTGGGTPDLLPVAMASTGKVGMLWNFKVGMTSNLLGVALNDGGNPIIDTARVDLTQETLSDKWGYSRRDRVSFDARTAANGSLLIADVVTGRLKPTDPLGDLLLLADYSYGAAPLSSATMNVLRQRDPGAAPLGQAPILRQMLFADHAVLLIGDETHLDTAIVTRAAAAH</sequence>